<dbReference type="EMBL" id="LT629763">
    <property type="protein sequence ID" value="SDS59484.1"/>
    <property type="molecule type" value="Genomic_DNA"/>
</dbReference>
<keyword evidence="3" id="KW-0804">Transcription</keyword>
<feature type="DNA-binding region" description="H-T-H motif" evidence="4">
    <location>
        <begin position="28"/>
        <end position="47"/>
    </location>
</feature>
<dbReference type="AlphaFoldDB" id="A0A1H1TH25"/>
<keyword evidence="1" id="KW-0805">Transcription regulation</keyword>
<accession>A0A1H1TH25</accession>
<evidence type="ECO:0000256" key="3">
    <source>
        <dbReference type="ARBA" id="ARBA00023163"/>
    </source>
</evidence>
<dbReference type="PRINTS" id="PR00455">
    <property type="entry name" value="HTHTETR"/>
</dbReference>
<protein>
    <submittedName>
        <fullName evidence="6">TetR/AcrR family transcriptional regulator, lmrAB and yxaGH operons repressor</fullName>
    </submittedName>
</protein>
<reference evidence="7" key="1">
    <citation type="submission" date="2016-10" db="EMBL/GenBank/DDBJ databases">
        <authorList>
            <person name="Varghese N."/>
            <person name="Submissions S."/>
        </authorList>
    </citation>
    <scope>NUCLEOTIDE SEQUENCE [LARGE SCALE GENOMIC DNA]</scope>
    <source>
        <strain evidence="7">JCM 14963</strain>
    </source>
</reference>
<dbReference type="PANTHER" id="PTHR47506:SF3">
    <property type="entry name" value="HTH-TYPE TRANSCRIPTIONAL REGULATOR LMRA"/>
    <property type="match status" value="1"/>
</dbReference>
<dbReference type="GO" id="GO:0003677">
    <property type="term" value="F:DNA binding"/>
    <property type="evidence" value="ECO:0007669"/>
    <property type="project" value="UniProtKB-UniRule"/>
</dbReference>
<dbReference type="InterPro" id="IPR001647">
    <property type="entry name" value="HTH_TetR"/>
</dbReference>
<evidence type="ECO:0000313" key="7">
    <source>
        <dbReference type="Proteomes" id="UP000243413"/>
    </source>
</evidence>
<organism evidence="6 7">
    <name type="scientific">Halopseudomonas sabulinigri</name>
    <dbReference type="NCBI Taxonomy" id="472181"/>
    <lineage>
        <taxon>Bacteria</taxon>
        <taxon>Pseudomonadati</taxon>
        <taxon>Pseudomonadota</taxon>
        <taxon>Gammaproteobacteria</taxon>
        <taxon>Pseudomonadales</taxon>
        <taxon>Pseudomonadaceae</taxon>
        <taxon>Halopseudomonas</taxon>
    </lineage>
</organism>
<dbReference type="Proteomes" id="UP000243413">
    <property type="component" value="Chromosome I"/>
</dbReference>
<keyword evidence="2 4" id="KW-0238">DNA-binding</keyword>
<evidence type="ECO:0000256" key="1">
    <source>
        <dbReference type="ARBA" id="ARBA00023015"/>
    </source>
</evidence>
<evidence type="ECO:0000313" key="6">
    <source>
        <dbReference type="EMBL" id="SDS59484.1"/>
    </source>
</evidence>
<dbReference type="InterPro" id="IPR036271">
    <property type="entry name" value="Tet_transcr_reg_TetR-rel_C_sf"/>
</dbReference>
<dbReference type="PROSITE" id="PS50977">
    <property type="entry name" value="HTH_TETR_2"/>
    <property type="match status" value="1"/>
</dbReference>
<dbReference type="InterPro" id="IPR054156">
    <property type="entry name" value="YxaF_TetR_C"/>
</dbReference>
<dbReference type="InterPro" id="IPR009057">
    <property type="entry name" value="Homeodomain-like_sf"/>
</dbReference>
<proteinExistence type="predicted"/>
<dbReference type="Pfam" id="PF21993">
    <property type="entry name" value="TetR_C_13_2"/>
    <property type="match status" value="1"/>
</dbReference>
<dbReference type="Pfam" id="PF00440">
    <property type="entry name" value="TetR_N"/>
    <property type="match status" value="1"/>
</dbReference>
<dbReference type="SUPFAM" id="SSF46689">
    <property type="entry name" value="Homeodomain-like"/>
    <property type="match status" value="1"/>
</dbReference>
<name>A0A1H1TH25_9GAMM</name>
<dbReference type="RefSeq" id="WP_092286695.1">
    <property type="nucleotide sequence ID" value="NZ_LT629763.1"/>
</dbReference>
<evidence type="ECO:0000256" key="2">
    <source>
        <dbReference type="ARBA" id="ARBA00023125"/>
    </source>
</evidence>
<dbReference type="PANTHER" id="PTHR47506">
    <property type="entry name" value="TRANSCRIPTIONAL REGULATORY PROTEIN"/>
    <property type="match status" value="1"/>
</dbReference>
<dbReference type="Gene3D" id="1.10.357.10">
    <property type="entry name" value="Tetracycline Repressor, domain 2"/>
    <property type="match status" value="1"/>
</dbReference>
<dbReference type="OrthoDB" id="116240at2"/>
<sequence length="194" mass="20614">MATAAKHRNSIIASAIRLFRQRGYAATGLNDILKHSGAPKGSLYHYFPGGKEQLGEEAVTVAAEVVTQTLTDLRSQHACAPDMLRGYGQLLAGWVTQAGFAEGCPIATTLLETTPQSPPLALAGQQAFARWCEVFVLQLRDDGVAAERAQRWAQLMICTVEGALLLSRVQASALPITQACDDLAALIESAAPAP</sequence>
<dbReference type="STRING" id="472181.SAMN05216271_2268"/>
<dbReference type="SUPFAM" id="SSF48498">
    <property type="entry name" value="Tetracyclin repressor-like, C-terminal domain"/>
    <property type="match status" value="1"/>
</dbReference>
<gene>
    <name evidence="6" type="ORF">SAMN05216271_2268</name>
</gene>
<feature type="domain" description="HTH tetR-type" evidence="5">
    <location>
        <begin position="5"/>
        <end position="65"/>
    </location>
</feature>
<evidence type="ECO:0000256" key="4">
    <source>
        <dbReference type="PROSITE-ProRule" id="PRU00335"/>
    </source>
</evidence>
<evidence type="ECO:0000259" key="5">
    <source>
        <dbReference type="PROSITE" id="PS50977"/>
    </source>
</evidence>